<keyword evidence="3" id="KW-1185">Reference proteome</keyword>
<proteinExistence type="predicted"/>
<feature type="chain" id="PRO_5042887543" description="Secreted protein" evidence="1">
    <location>
        <begin position="20"/>
        <end position="116"/>
    </location>
</feature>
<keyword evidence="1" id="KW-0732">Signal</keyword>
<comment type="caution">
    <text evidence="2">The sequence shown here is derived from an EMBL/GenBank/DDBJ whole genome shotgun (WGS) entry which is preliminary data.</text>
</comment>
<dbReference type="AlphaFoldDB" id="A0AAP0RWL3"/>
<sequence length="116" mass="12977">MRFPLVMACFVGFVWEPLGLVLKQNSKRSRSGEGYGYASENSSSAPLSCIGRLQKERASSASSWSCVMSKYSSILFQGKIGGCQDEKRNGGWAGWWSESSDYIYKERDDFSKDQGF</sequence>
<feature type="signal peptide" evidence="1">
    <location>
        <begin position="1"/>
        <end position="19"/>
    </location>
</feature>
<dbReference type="EMBL" id="JBBPBK010000006">
    <property type="protein sequence ID" value="KAK9282800.1"/>
    <property type="molecule type" value="Genomic_DNA"/>
</dbReference>
<evidence type="ECO:0000256" key="1">
    <source>
        <dbReference type="SAM" id="SignalP"/>
    </source>
</evidence>
<gene>
    <name evidence="2" type="ORF">L1049_011021</name>
</gene>
<name>A0AAP0RWL3_LIQFO</name>
<evidence type="ECO:0000313" key="2">
    <source>
        <dbReference type="EMBL" id="KAK9282800.1"/>
    </source>
</evidence>
<reference evidence="2 3" key="1">
    <citation type="journal article" date="2024" name="Plant J.">
        <title>Genome sequences and population genomics reveal climatic adaptation and genomic divergence between two closely related sweetgum species.</title>
        <authorList>
            <person name="Xu W.Q."/>
            <person name="Ren C.Q."/>
            <person name="Zhang X.Y."/>
            <person name="Comes H.P."/>
            <person name="Liu X.H."/>
            <person name="Li Y.G."/>
            <person name="Kettle C.J."/>
            <person name="Jalonen R."/>
            <person name="Gaisberger H."/>
            <person name="Ma Y.Z."/>
            <person name="Qiu Y.X."/>
        </authorList>
    </citation>
    <scope>NUCLEOTIDE SEQUENCE [LARGE SCALE GENOMIC DNA]</scope>
    <source>
        <strain evidence="2">Hangzhou</strain>
    </source>
</reference>
<evidence type="ECO:0008006" key="4">
    <source>
        <dbReference type="Google" id="ProtNLM"/>
    </source>
</evidence>
<protein>
    <recommendedName>
        <fullName evidence="4">Secreted protein</fullName>
    </recommendedName>
</protein>
<organism evidence="2 3">
    <name type="scientific">Liquidambar formosana</name>
    <name type="common">Formosan gum</name>
    <dbReference type="NCBI Taxonomy" id="63359"/>
    <lineage>
        <taxon>Eukaryota</taxon>
        <taxon>Viridiplantae</taxon>
        <taxon>Streptophyta</taxon>
        <taxon>Embryophyta</taxon>
        <taxon>Tracheophyta</taxon>
        <taxon>Spermatophyta</taxon>
        <taxon>Magnoliopsida</taxon>
        <taxon>eudicotyledons</taxon>
        <taxon>Gunneridae</taxon>
        <taxon>Pentapetalae</taxon>
        <taxon>Saxifragales</taxon>
        <taxon>Altingiaceae</taxon>
        <taxon>Liquidambar</taxon>
    </lineage>
</organism>
<evidence type="ECO:0000313" key="3">
    <source>
        <dbReference type="Proteomes" id="UP001415857"/>
    </source>
</evidence>
<dbReference type="Proteomes" id="UP001415857">
    <property type="component" value="Unassembled WGS sequence"/>
</dbReference>
<accession>A0AAP0RWL3</accession>